<dbReference type="Proteomes" id="UP000886597">
    <property type="component" value="Unassembled WGS sequence"/>
</dbReference>
<evidence type="ECO:0000313" key="5">
    <source>
        <dbReference type="Proteomes" id="UP000886607"/>
    </source>
</evidence>
<keyword evidence="1" id="KW-1133">Transmembrane helix</keyword>
<comment type="caution">
    <text evidence="3">The sequence shown here is derived from an EMBL/GenBank/DDBJ whole genome shotgun (WGS) entry which is preliminary data.</text>
</comment>
<dbReference type="Proteomes" id="UP000886607">
    <property type="component" value="Unassembled WGS sequence"/>
</dbReference>
<reference evidence="3" key="2">
    <citation type="journal article" date="2020" name="Int. Dairy J.">
        <title>Lactic acid bacterial diversity in Brie cheese focusing on salt concentration and pH of isolation medium and characterisation of halophilic and alkaliphilic lactic acid bacterial isolates.</title>
        <authorList>
            <person name="Unno R."/>
            <person name="Matsutani M."/>
            <person name="Suzuki T."/>
            <person name="Kodama K."/>
            <person name="Matsushita H."/>
            <person name="Yamasato K."/>
            <person name="Koizumi Y."/>
            <person name="Ishikawa M."/>
        </authorList>
    </citation>
    <scope>NUCLEOTIDE SEQUENCE</scope>
    <source>
        <strain evidence="3">7C1</strain>
        <strain evidence="2">8C4</strain>
    </source>
</reference>
<protein>
    <submittedName>
        <fullName evidence="3">Uncharacterized protein</fullName>
    </submittedName>
</protein>
<dbReference type="EMBL" id="BKBO01000003">
    <property type="protein sequence ID" value="GEQ48381.1"/>
    <property type="molecule type" value="Genomic_DNA"/>
</dbReference>
<proteinExistence type="predicted"/>
<gene>
    <name evidence="2" type="ORF">TK11N_02330</name>
    <name evidence="3" type="ORF">TK2N_03360</name>
</gene>
<reference evidence="3" key="1">
    <citation type="submission" date="2019-08" db="EMBL/GenBank/DDBJ databases">
        <authorList>
            <person name="Ishikawa M."/>
            <person name="Suzuki T."/>
            <person name="Matsutani M."/>
        </authorList>
    </citation>
    <scope>NUCLEOTIDE SEQUENCE</scope>
    <source>
        <strain evidence="3">7C1</strain>
        <strain evidence="2">8C4</strain>
    </source>
</reference>
<sequence>MIKYLFRFINSKKIGKRINNTELIFRELKNRYCNIFNVFYLLYMPFYANIFRKK</sequence>
<keyword evidence="5" id="KW-1185">Reference proteome</keyword>
<evidence type="ECO:0000313" key="2">
    <source>
        <dbReference type="EMBL" id="GEQ48381.1"/>
    </source>
</evidence>
<name>A0AAN4RIT8_9ENTE</name>
<keyword evidence="1" id="KW-0472">Membrane</keyword>
<dbReference type="AlphaFoldDB" id="A0AAN4RIT8"/>
<organism evidence="3 4">
    <name type="scientific">Tetragenococcus koreensis</name>
    <dbReference type="NCBI Taxonomy" id="290335"/>
    <lineage>
        <taxon>Bacteria</taxon>
        <taxon>Bacillati</taxon>
        <taxon>Bacillota</taxon>
        <taxon>Bacilli</taxon>
        <taxon>Lactobacillales</taxon>
        <taxon>Enterococcaceae</taxon>
        <taxon>Tetragenococcus</taxon>
    </lineage>
</organism>
<evidence type="ECO:0000313" key="3">
    <source>
        <dbReference type="EMBL" id="GEQ53492.1"/>
    </source>
</evidence>
<accession>A0AAN4RIT8</accession>
<dbReference type="EMBL" id="BKBQ01000003">
    <property type="protein sequence ID" value="GEQ53492.1"/>
    <property type="molecule type" value="Genomic_DNA"/>
</dbReference>
<evidence type="ECO:0000256" key="1">
    <source>
        <dbReference type="SAM" id="Phobius"/>
    </source>
</evidence>
<feature type="transmembrane region" description="Helical" evidence="1">
    <location>
        <begin position="32"/>
        <end position="51"/>
    </location>
</feature>
<evidence type="ECO:0000313" key="4">
    <source>
        <dbReference type="Proteomes" id="UP000886597"/>
    </source>
</evidence>
<keyword evidence="1" id="KW-0812">Transmembrane</keyword>